<evidence type="ECO:0000256" key="4">
    <source>
        <dbReference type="ARBA" id="ARBA00023139"/>
    </source>
</evidence>
<dbReference type="CDD" id="cd13580">
    <property type="entry name" value="PBP2_AlgQ_like_1"/>
    <property type="match status" value="1"/>
</dbReference>
<dbReference type="PROSITE" id="PS51257">
    <property type="entry name" value="PROKAR_LIPOPROTEIN"/>
    <property type="match status" value="1"/>
</dbReference>
<keyword evidence="1" id="KW-1003">Cell membrane</keyword>
<dbReference type="Pfam" id="PF01547">
    <property type="entry name" value="SBP_bac_1"/>
    <property type="match status" value="1"/>
</dbReference>
<organism evidence="7 8">
    <name type="scientific">Paenibacillus agricola</name>
    <dbReference type="NCBI Taxonomy" id="2716264"/>
    <lineage>
        <taxon>Bacteria</taxon>
        <taxon>Bacillati</taxon>
        <taxon>Bacillota</taxon>
        <taxon>Bacilli</taxon>
        <taxon>Bacillales</taxon>
        <taxon>Paenibacillaceae</taxon>
        <taxon>Paenibacillus</taxon>
    </lineage>
</organism>
<accession>A0ABX0J0Y9</accession>
<keyword evidence="4" id="KW-0564">Palmitate</keyword>
<keyword evidence="8" id="KW-1185">Reference proteome</keyword>
<keyword evidence="5" id="KW-0449">Lipoprotein</keyword>
<keyword evidence="2 6" id="KW-0732">Signal</keyword>
<evidence type="ECO:0000256" key="1">
    <source>
        <dbReference type="ARBA" id="ARBA00022475"/>
    </source>
</evidence>
<feature type="signal peptide" evidence="6">
    <location>
        <begin position="1"/>
        <end position="27"/>
    </location>
</feature>
<dbReference type="SUPFAM" id="SSF53850">
    <property type="entry name" value="Periplasmic binding protein-like II"/>
    <property type="match status" value="1"/>
</dbReference>
<dbReference type="RefSeq" id="WP_166146815.1">
    <property type="nucleotide sequence ID" value="NZ_JAAOIW010000002.1"/>
</dbReference>
<reference evidence="7" key="1">
    <citation type="submission" date="2020-03" db="EMBL/GenBank/DDBJ databases">
        <title>Draft sequencing of Paenibacilllus sp. S3N08.</title>
        <authorList>
            <person name="Kim D.-U."/>
        </authorList>
    </citation>
    <scope>NUCLEOTIDE SEQUENCE</scope>
    <source>
        <strain evidence="7">S3N08</strain>
    </source>
</reference>
<evidence type="ECO:0000256" key="6">
    <source>
        <dbReference type="SAM" id="SignalP"/>
    </source>
</evidence>
<gene>
    <name evidence="7" type="ORF">G9U52_04700</name>
</gene>
<feature type="chain" id="PRO_5046875479" evidence="6">
    <location>
        <begin position="28"/>
        <end position="509"/>
    </location>
</feature>
<dbReference type="PANTHER" id="PTHR43649">
    <property type="entry name" value="ARABINOSE-BINDING PROTEIN-RELATED"/>
    <property type="match status" value="1"/>
</dbReference>
<sequence>MKPRSRTTQRSRMTLMAALLIVSMSLAACGGAPDNKPAALVKEDNTPLPISIALAQVGDIPNKDSEVEQLLEKYTNTQLDIQWIPGAAYDDKVNLMIASNEMPQLLKVQYTPNIIGAMESDLFWEVGPYLKDYKNLSAQSQQFFDNIQVNGKVYGIPIFSEIARAAIVFRKDWLDGLGLKVPKTIDDWYDVTKAMTLNDPDKNGKNDTYGIVLFKKYNEGQASLLTRFAVGLGGPNKWSTVNGSFEPEFTSKEYNDVLKLFKRLYDEKLINQDFAVFDSTEAEKLFDSGRAGLKIAVAQTGKSQQDRLSKVDPKGVVDVEPLAGPKGIRVAGQTGNSGIYVIPKSTVKTEAEVKKLLKFLDNVMNPDATTLLQRGVEGKHYVKTADNKAEFKDLTAFQREVKPYRDNLPYMEGYNSLLLKDIPIGEKGIAVAKENTKYSIPNPALTLNSTTYSERGKELEQMIWDAQTKYIMGKLDDAGWQAEIEKWKKAGGSQMMDEYKASYEKTRSR</sequence>
<protein>
    <submittedName>
        <fullName evidence="7">Extracellular solute-binding protein</fullName>
    </submittedName>
</protein>
<evidence type="ECO:0000256" key="2">
    <source>
        <dbReference type="ARBA" id="ARBA00022729"/>
    </source>
</evidence>
<evidence type="ECO:0000313" key="8">
    <source>
        <dbReference type="Proteomes" id="UP001165962"/>
    </source>
</evidence>
<comment type="caution">
    <text evidence="7">The sequence shown here is derived from an EMBL/GenBank/DDBJ whole genome shotgun (WGS) entry which is preliminary data.</text>
</comment>
<evidence type="ECO:0000256" key="3">
    <source>
        <dbReference type="ARBA" id="ARBA00023136"/>
    </source>
</evidence>
<dbReference type="InterPro" id="IPR006059">
    <property type="entry name" value="SBP"/>
</dbReference>
<dbReference type="EMBL" id="JAAOIW010000002">
    <property type="protein sequence ID" value="NHN29125.1"/>
    <property type="molecule type" value="Genomic_DNA"/>
</dbReference>
<dbReference type="Proteomes" id="UP001165962">
    <property type="component" value="Unassembled WGS sequence"/>
</dbReference>
<dbReference type="Gene3D" id="3.40.190.10">
    <property type="entry name" value="Periplasmic binding protein-like II"/>
    <property type="match status" value="2"/>
</dbReference>
<dbReference type="PANTHER" id="PTHR43649:SF33">
    <property type="entry name" value="POLYGALACTURONAN_RHAMNOGALACTURONAN-BINDING PROTEIN YTCQ"/>
    <property type="match status" value="1"/>
</dbReference>
<keyword evidence="3" id="KW-0472">Membrane</keyword>
<proteinExistence type="predicted"/>
<name>A0ABX0J0Y9_9BACL</name>
<evidence type="ECO:0000256" key="5">
    <source>
        <dbReference type="ARBA" id="ARBA00023288"/>
    </source>
</evidence>
<dbReference type="InterPro" id="IPR050490">
    <property type="entry name" value="Bact_solute-bd_prot1"/>
</dbReference>
<evidence type="ECO:0000313" key="7">
    <source>
        <dbReference type="EMBL" id="NHN29125.1"/>
    </source>
</evidence>